<evidence type="ECO:0000313" key="2">
    <source>
        <dbReference type="EMBL" id="KJZ68569.1"/>
    </source>
</evidence>
<dbReference type="PANTHER" id="PTHR47718">
    <property type="entry name" value="OS01G0519700 PROTEIN"/>
    <property type="match status" value="1"/>
</dbReference>
<evidence type="ECO:0000259" key="1">
    <source>
        <dbReference type="Pfam" id="PF10551"/>
    </source>
</evidence>
<proteinExistence type="predicted"/>
<dbReference type="Pfam" id="PF10551">
    <property type="entry name" value="MULE"/>
    <property type="match status" value="1"/>
</dbReference>
<dbReference type="PANTHER" id="PTHR47718:SF3">
    <property type="entry name" value="PROTEIN FAR1-RELATED SEQUENCE 5-LIKE"/>
    <property type="match status" value="1"/>
</dbReference>
<dbReference type="Proteomes" id="UP000054481">
    <property type="component" value="Unassembled WGS sequence"/>
</dbReference>
<reference evidence="2 3" key="1">
    <citation type="journal article" date="2014" name="Genome Biol. Evol.">
        <title>Comparative genomics and transcriptomics analyses reveal divergent lifestyle features of nematode endoparasitic fungus Hirsutella minnesotensis.</title>
        <authorList>
            <person name="Lai Y."/>
            <person name="Liu K."/>
            <person name="Zhang X."/>
            <person name="Zhang X."/>
            <person name="Li K."/>
            <person name="Wang N."/>
            <person name="Shu C."/>
            <person name="Wu Y."/>
            <person name="Wang C."/>
            <person name="Bushley K.E."/>
            <person name="Xiang M."/>
            <person name="Liu X."/>
        </authorList>
    </citation>
    <scope>NUCLEOTIDE SEQUENCE [LARGE SCALE GENOMIC DNA]</scope>
    <source>
        <strain evidence="2 3">3608</strain>
    </source>
</reference>
<feature type="domain" description="MULE transposase" evidence="1">
    <location>
        <begin position="93"/>
        <end position="197"/>
    </location>
</feature>
<gene>
    <name evidence="2" type="ORF">HIM_12038</name>
</gene>
<dbReference type="InterPro" id="IPR018289">
    <property type="entry name" value="MULE_transposase_dom"/>
</dbReference>
<sequence length="396" mass="45009">MSSDAGITARKILLALKAADPAIIATEQDIANINSRRQVRELGQHTATQALVARLDEEGTFHRERLDHENRFLYQIVGLDHGCELWQHHSHLIMLDVTYSTNRYSLKLLQINSFTSLGTIFPLAFCLIPIETAEAFTWCFYRLREWLAGQARSRGQADDAFIPFVIVTDYDAAVREALSLAFPEAQLQLCVWHIFKNIVKHANRRWKGDGADQRASIAREAFEAEVSDNPDASKPASPAGFCQEFKRIIYTRTEEEFTNRWEAFQSAYPTQRELLDYIDDVYMPMRRQWAGPWTRLYRNFGHTTTSPCESLHAITRTFLPNSQANLLGLYEALCLQRRASSDHHESAVTRESRRTLEAFRGPLYAAAVEKVSHKGLELVAGQARAAAGALLHLDEQ</sequence>
<evidence type="ECO:0000313" key="3">
    <source>
        <dbReference type="Proteomes" id="UP000054481"/>
    </source>
</evidence>
<keyword evidence="3" id="KW-1185">Reference proteome</keyword>
<name>A0A0F8A0I3_9HYPO</name>
<dbReference type="OrthoDB" id="4367135at2759"/>
<organism evidence="2 3">
    <name type="scientific">Hirsutella minnesotensis 3608</name>
    <dbReference type="NCBI Taxonomy" id="1043627"/>
    <lineage>
        <taxon>Eukaryota</taxon>
        <taxon>Fungi</taxon>
        <taxon>Dikarya</taxon>
        <taxon>Ascomycota</taxon>
        <taxon>Pezizomycotina</taxon>
        <taxon>Sordariomycetes</taxon>
        <taxon>Hypocreomycetidae</taxon>
        <taxon>Hypocreales</taxon>
        <taxon>Ophiocordycipitaceae</taxon>
        <taxon>Hirsutella</taxon>
    </lineage>
</organism>
<dbReference type="EMBL" id="KQ030861">
    <property type="protein sequence ID" value="KJZ68569.1"/>
    <property type="molecule type" value="Genomic_DNA"/>
</dbReference>
<accession>A0A0F8A0I3</accession>
<dbReference type="AlphaFoldDB" id="A0A0F8A0I3"/>
<protein>
    <recommendedName>
        <fullName evidence="1">MULE transposase domain-containing protein</fullName>
    </recommendedName>
</protein>